<dbReference type="NCBIfam" id="TIGR00331">
    <property type="entry name" value="hrcA"/>
    <property type="match status" value="1"/>
</dbReference>
<comment type="function">
    <text evidence="5">Negative regulator of class I heat shock genes (grpE-dnaK-dnaJ and groELS operons). Prevents heat-shock induction of these operons.</text>
</comment>
<comment type="similarity">
    <text evidence="5">Belongs to the HrcA family.</text>
</comment>
<dbReference type="PIRSF" id="PIRSF005485">
    <property type="entry name" value="HrcA"/>
    <property type="match status" value="1"/>
</dbReference>
<evidence type="ECO:0000256" key="5">
    <source>
        <dbReference type="HAMAP-Rule" id="MF_00081"/>
    </source>
</evidence>
<dbReference type="GO" id="GO:0003677">
    <property type="term" value="F:DNA binding"/>
    <property type="evidence" value="ECO:0007669"/>
    <property type="project" value="InterPro"/>
</dbReference>
<evidence type="ECO:0000256" key="3">
    <source>
        <dbReference type="ARBA" id="ARBA00023016"/>
    </source>
</evidence>
<evidence type="ECO:0000256" key="6">
    <source>
        <dbReference type="SAM" id="Coils"/>
    </source>
</evidence>
<feature type="coiled-coil region" evidence="6">
    <location>
        <begin position="105"/>
        <end position="132"/>
    </location>
</feature>
<dbReference type="AlphaFoldDB" id="A0A367ZLX0"/>
<evidence type="ECO:0000256" key="4">
    <source>
        <dbReference type="ARBA" id="ARBA00023163"/>
    </source>
</evidence>
<evidence type="ECO:0000256" key="7">
    <source>
        <dbReference type="SAM" id="MobiDB-lite"/>
    </source>
</evidence>
<accession>A0A367ZLX0</accession>
<dbReference type="InterPro" id="IPR036388">
    <property type="entry name" value="WH-like_DNA-bd_sf"/>
</dbReference>
<evidence type="ECO:0000256" key="1">
    <source>
        <dbReference type="ARBA" id="ARBA00022491"/>
    </source>
</evidence>
<sequence length="389" mass="43014">MGKTRLPHDGPASVPPTGPDELNQRQRRILKEVCDAFISTGEPVGSRTISRFSDLACSPATIRNEMQDLELMGYLASPHTSAGRVPTEKGYRFYVNFLANFDRVNRLEERLIEQLARRIEQACDERDDVVRAALRLAAEETRLAGIALAPQVLHPRLRSVRLFRVLEDKAMLVTVDDCGQINDQLVSIPPETSDAVLENLAGFLNTELCHHQVMADEAVLLRKSHELVARHSRLVSALVQRIRLAMENPAADTLFLEGFMNFFDQPEFRDPAKMRAMVSLLDRKEQLLQVLARNLDQDEKIRVAIGSDSGLAAPDLSVVTARYLGPHRSIGRIGVIGPLRMDYGRVVATLAEISSALTRLFTGSLPSPGPSQPGVCRPGTSSSKDPSHD</sequence>
<dbReference type="InterPro" id="IPR036390">
    <property type="entry name" value="WH_DNA-bd_sf"/>
</dbReference>
<comment type="caution">
    <text evidence="10">The sequence shown here is derived from an EMBL/GenBank/DDBJ whole genome shotgun (WGS) entry which is preliminary data.</text>
</comment>
<feature type="region of interest" description="Disordered" evidence="7">
    <location>
        <begin position="364"/>
        <end position="389"/>
    </location>
</feature>
<protein>
    <recommendedName>
        <fullName evidence="5">Heat-inducible transcription repressor HrcA</fullName>
    </recommendedName>
</protein>
<dbReference type="Proteomes" id="UP000252355">
    <property type="component" value="Unassembled WGS sequence"/>
</dbReference>
<dbReference type="PANTHER" id="PTHR34824:SF1">
    <property type="entry name" value="HEAT-INDUCIBLE TRANSCRIPTION REPRESSOR HRCA"/>
    <property type="match status" value="1"/>
</dbReference>
<dbReference type="Gene3D" id="1.10.10.10">
    <property type="entry name" value="Winged helix-like DNA-binding domain superfamily/Winged helix DNA-binding domain"/>
    <property type="match status" value="1"/>
</dbReference>
<dbReference type="SUPFAM" id="SSF46785">
    <property type="entry name" value="Winged helix' DNA-binding domain"/>
    <property type="match status" value="1"/>
</dbReference>
<dbReference type="Pfam" id="PF01628">
    <property type="entry name" value="HrcA"/>
    <property type="match status" value="1"/>
</dbReference>
<dbReference type="HAMAP" id="MF_00081">
    <property type="entry name" value="HrcA"/>
    <property type="match status" value="1"/>
</dbReference>
<evidence type="ECO:0000259" key="9">
    <source>
        <dbReference type="Pfam" id="PF03444"/>
    </source>
</evidence>
<evidence type="ECO:0000256" key="2">
    <source>
        <dbReference type="ARBA" id="ARBA00023015"/>
    </source>
</evidence>
<feature type="domain" description="Heat-inducible transcription repressor HrcA C-terminal" evidence="8">
    <location>
        <begin position="127"/>
        <end position="347"/>
    </location>
</feature>
<keyword evidence="1 5" id="KW-0678">Repressor</keyword>
<keyword evidence="2 5" id="KW-0805">Transcription regulation</keyword>
<gene>
    <name evidence="5" type="primary">hrcA</name>
    <name evidence="10" type="ORF">OZSIB_0457</name>
</gene>
<feature type="domain" description="Winged helix-turn-helix transcription repressor HrcA DNA-binding" evidence="9">
    <location>
        <begin position="21"/>
        <end position="92"/>
    </location>
</feature>
<dbReference type="SUPFAM" id="SSF55781">
    <property type="entry name" value="GAF domain-like"/>
    <property type="match status" value="1"/>
</dbReference>
<keyword evidence="6" id="KW-0175">Coiled coil</keyword>
<name>A0A367ZLX0_9BACT</name>
<evidence type="ECO:0000259" key="8">
    <source>
        <dbReference type="Pfam" id="PF01628"/>
    </source>
</evidence>
<dbReference type="EMBL" id="QOQW01000016">
    <property type="protein sequence ID" value="RCK79115.1"/>
    <property type="molecule type" value="Genomic_DNA"/>
</dbReference>
<proteinExistence type="inferred from homology"/>
<keyword evidence="3 5" id="KW-0346">Stress response</keyword>
<feature type="region of interest" description="Disordered" evidence="7">
    <location>
        <begin position="1"/>
        <end position="23"/>
    </location>
</feature>
<dbReference type="InterPro" id="IPR021153">
    <property type="entry name" value="HrcA_C"/>
</dbReference>
<dbReference type="PANTHER" id="PTHR34824">
    <property type="entry name" value="HEAT-INDUCIBLE TRANSCRIPTION REPRESSOR HRCA"/>
    <property type="match status" value="1"/>
</dbReference>
<organism evidence="10 11">
    <name type="scientific">Candidatus Ozemobacter sibiricus</name>
    <dbReference type="NCBI Taxonomy" id="2268124"/>
    <lineage>
        <taxon>Bacteria</taxon>
        <taxon>Candidatus Ozemobacteria</taxon>
        <taxon>Candidatus Ozemobacterales</taxon>
        <taxon>Candidatus Ozemobacteraceae</taxon>
        <taxon>Candidatus Ozemobacter</taxon>
    </lineage>
</organism>
<reference evidence="10 11" key="1">
    <citation type="submission" date="2018-05" db="EMBL/GenBank/DDBJ databases">
        <title>A metagenomic window into the 2 km-deep terrestrial subsurface aquifer revealed taxonomically and functionally diverse microbial community comprising novel uncultured bacterial lineages.</title>
        <authorList>
            <person name="Kadnikov V.V."/>
            <person name="Mardanov A.V."/>
            <person name="Beletsky A.V."/>
            <person name="Banks D."/>
            <person name="Pimenov N.V."/>
            <person name="Frank Y.A."/>
            <person name="Karnachuk O.V."/>
            <person name="Ravin N.V."/>
        </authorList>
    </citation>
    <scope>NUCLEOTIDE SEQUENCE [LARGE SCALE GENOMIC DNA]</scope>
    <source>
        <strain evidence="10">BY5</strain>
    </source>
</reference>
<keyword evidence="4 5" id="KW-0804">Transcription</keyword>
<feature type="compositionally biased region" description="Polar residues" evidence="7">
    <location>
        <begin position="379"/>
        <end position="389"/>
    </location>
</feature>
<dbReference type="InterPro" id="IPR005104">
    <property type="entry name" value="WHTH_HrcA_DNA-bd"/>
</dbReference>
<dbReference type="GO" id="GO:0045892">
    <property type="term" value="P:negative regulation of DNA-templated transcription"/>
    <property type="evidence" value="ECO:0007669"/>
    <property type="project" value="UniProtKB-UniRule"/>
</dbReference>
<dbReference type="Pfam" id="PF03444">
    <property type="entry name" value="WHD_HrcA"/>
    <property type="match status" value="1"/>
</dbReference>
<dbReference type="InterPro" id="IPR029016">
    <property type="entry name" value="GAF-like_dom_sf"/>
</dbReference>
<dbReference type="Gene3D" id="3.30.450.40">
    <property type="match status" value="1"/>
</dbReference>
<evidence type="ECO:0000313" key="11">
    <source>
        <dbReference type="Proteomes" id="UP000252355"/>
    </source>
</evidence>
<evidence type="ECO:0000313" key="10">
    <source>
        <dbReference type="EMBL" id="RCK79115.1"/>
    </source>
</evidence>
<dbReference type="InterPro" id="IPR002571">
    <property type="entry name" value="HrcA"/>
</dbReference>